<name>A0A9P9FIV7_9HYPO</name>
<dbReference type="AlphaFoldDB" id="A0A9P9FIV7"/>
<feature type="region of interest" description="Disordered" evidence="1">
    <location>
        <begin position="49"/>
        <end position="73"/>
    </location>
</feature>
<sequence length="215" mass="23422">MKHPPDFAPGLEPRLIVDKRRRIATVGCWAPLLQYEVRARLSSAPRRLSLQPNHQGWDTSTTLADNSSPGTLSPLVTPGHPPSSHPMFGDSGVWRHRWAGGPRRGGPLPPSTISACRQTPCALVQGAFIIIQQQPSEGRCWTHQVTSPLAGLLRPIIRANAKKLSSALGLWRASAAIFEDVVKSKVWGAKNPSLESRGSRGLGWFRPWLVQAVGS</sequence>
<evidence type="ECO:0000256" key="1">
    <source>
        <dbReference type="SAM" id="MobiDB-lite"/>
    </source>
</evidence>
<gene>
    <name evidence="2" type="ORF">B0J13DRAFT_536416</name>
</gene>
<evidence type="ECO:0000313" key="2">
    <source>
        <dbReference type="EMBL" id="KAH7162586.1"/>
    </source>
</evidence>
<dbReference type="Proteomes" id="UP000717696">
    <property type="component" value="Unassembled WGS sequence"/>
</dbReference>
<organism evidence="2 3">
    <name type="scientific">Dactylonectria estremocensis</name>
    <dbReference type="NCBI Taxonomy" id="1079267"/>
    <lineage>
        <taxon>Eukaryota</taxon>
        <taxon>Fungi</taxon>
        <taxon>Dikarya</taxon>
        <taxon>Ascomycota</taxon>
        <taxon>Pezizomycotina</taxon>
        <taxon>Sordariomycetes</taxon>
        <taxon>Hypocreomycetidae</taxon>
        <taxon>Hypocreales</taxon>
        <taxon>Nectriaceae</taxon>
        <taxon>Dactylonectria</taxon>
    </lineage>
</organism>
<reference evidence="2" key="1">
    <citation type="journal article" date="2021" name="Nat. Commun.">
        <title>Genetic determinants of endophytism in the Arabidopsis root mycobiome.</title>
        <authorList>
            <person name="Mesny F."/>
            <person name="Miyauchi S."/>
            <person name="Thiergart T."/>
            <person name="Pickel B."/>
            <person name="Atanasova L."/>
            <person name="Karlsson M."/>
            <person name="Huettel B."/>
            <person name="Barry K.W."/>
            <person name="Haridas S."/>
            <person name="Chen C."/>
            <person name="Bauer D."/>
            <person name="Andreopoulos W."/>
            <person name="Pangilinan J."/>
            <person name="LaButti K."/>
            <person name="Riley R."/>
            <person name="Lipzen A."/>
            <person name="Clum A."/>
            <person name="Drula E."/>
            <person name="Henrissat B."/>
            <person name="Kohler A."/>
            <person name="Grigoriev I.V."/>
            <person name="Martin F.M."/>
            <person name="Hacquard S."/>
        </authorList>
    </citation>
    <scope>NUCLEOTIDE SEQUENCE</scope>
    <source>
        <strain evidence="2">MPI-CAGE-AT-0021</strain>
    </source>
</reference>
<feature type="compositionally biased region" description="Polar residues" evidence="1">
    <location>
        <begin position="51"/>
        <end position="71"/>
    </location>
</feature>
<keyword evidence="3" id="KW-1185">Reference proteome</keyword>
<proteinExistence type="predicted"/>
<dbReference type="EMBL" id="JAGMUU010000001">
    <property type="protein sequence ID" value="KAH7162586.1"/>
    <property type="molecule type" value="Genomic_DNA"/>
</dbReference>
<protein>
    <submittedName>
        <fullName evidence="2">Uncharacterized protein</fullName>
    </submittedName>
</protein>
<accession>A0A9P9FIV7</accession>
<evidence type="ECO:0000313" key="3">
    <source>
        <dbReference type="Proteomes" id="UP000717696"/>
    </source>
</evidence>
<comment type="caution">
    <text evidence="2">The sequence shown here is derived from an EMBL/GenBank/DDBJ whole genome shotgun (WGS) entry which is preliminary data.</text>
</comment>